<dbReference type="InterPro" id="IPR050738">
    <property type="entry name" value="Sulfatase"/>
</dbReference>
<name>A0A366HPI9_9BACT</name>
<dbReference type="Pfam" id="PF14707">
    <property type="entry name" value="Sulfatase_C"/>
    <property type="match status" value="1"/>
</dbReference>
<reference evidence="6 7" key="1">
    <citation type="submission" date="2018-06" db="EMBL/GenBank/DDBJ databases">
        <title>Genomic Encyclopedia of Type Strains, Phase IV (KMG-IV): sequencing the most valuable type-strain genomes for metagenomic binning, comparative biology and taxonomic classification.</title>
        <authorList>
            <person name="Goeker M."/>
        </authorList>
    </citation>
    <scope>NUCLEOTIDE SEQUENCE [LARGE SCALE GENOMIC DNA]</scope>
    <source>
        <strain evidence="6 7">DSM 25532</strain>
    </source>
</reference>
<dbReference type="SUPFAM" id="SSF53649">
    <property type="entry name" value="Alkaline phosphatase-like"/>
    <property type="match status" value="1"/>
</dbReference>
<organism evidence="6 7">
    <name type="scientific">Roseimicrobium gellanilyticum</name>
    <dbReference type="NCBI Taxonomy" id="748857"/>
    <lineage>
        <taxon>Bacteria</taxon>
        <taxon>Pseudomonadati</taxon>
        <taxon>Verrucomicrobiota</taxon>
        <taxon>Verrucomicrobiia</taxon>
        <taxon>Verrucomicrobiales</taxon>
        <taxon>Verrucomicrobiaceae</taxon>
        <taxon>Roseimicrobium</taxon>
    </lineage>
</organism>
<keyword evidence="2" id="KW-0378">Hydrolase</keyword>
<feature type="region of interest" description="Disordered" evidence="3">
    <location>
        <begin position="474"/>
        <end position="493"/>
    </location>
</feature>
<evidence type="ECO:0000313" key="6">
    <source>
        <dbReference type="EMBL" id="RBP45281.1"/>
    </source>
</evidence>
<keyword evidence="7" id="KW-1185">Reference proteome</keyword>
<dbReference type="PANTHER" id="PTHR42693:SF53">
    <property type="entry name" value="ENDO-4-O-SULFATASE"/>
    <property type="match status" value="1"/>
</dbReference>
<protein>
    <submittedName>
        <fullName evidence="6">Arylsulfatase</fullName>
    </submittedName>
</protein>
<feature type="chain" id="PRO_5016860823" evidence="4">
    <location>
        <begin position="24"/>
        <end position="493"/>
    </location>
</feature>
<evidence type="ECO:0000256" key="1">
    <source>
        <dbReference type="ARBA" id="ARBA00008779"/>
    </source>
</evidence>
<comment type="caution">
    <text evidence="6">The sequence shown here is derived from an EMBL/GenBank/DDBJ whole genome shotgun (WGS) entry which is preliminary data.</text>
</comment>
<evidence type="ECO:0000256" key="4">
    <source>
        <dbReference type="SAM" id="SignalP"/>
    </source>
</evidence>
<sequence length="493" mass="53273">MLSRFLPTIVACLATFVAAPSMAAEPPPNIVLIVADDMGYADPTCFGLAGEERTYQTAQLDKLASEGTRFTNFYVSQAVCTASRSSFLTGCYANRVGLQGALNHTSKNGLNPSETTLAELCKARGYATGCYGKWHLGMGSLGAVHHGFDEFFGLPYSNDNGPFHPTIKNMPPLPLIEGERVIATDPDQSQFTRQFTDRAIGFIKKNKEKPFFLYLPHVMPHVPIFASDRFKGKSGGGLYTDVLLELDAGIGEVLATLKEQGLEENTLVIFFSDNGPFLSYGSHAGNARPYREGKLTAFEGGVRTPCILRWPGKIPAGRVCEDMLSAMDLVPTIATLLDQPLPSVKIDGKNILPVLTNQPGAKSPHEALFIYSGTELHAVVSGPWKLHFPHPYLTVAAEPGRNGKPSNWANLKPDSITKSGVEGIASRHGYRVEKLPLSLYNLSEDPGEVKNVAEQNPEVVARLSALAETMRADLGDSLQGRTGTGVRPAGKVE</sequence>
<dbReference type="CDD" id="cd16026">
    <property type="entry name" value="GALNS_like"/>
    <property type="match status" value="1"/>
</dbReference>
<proteinExistence type="inferred from homology"/>
<dbReference type="PANTHER" id="PTHR42693">
    <property type="entry name" value="ARYLSULFATASE FAMILY MEMBER"/>
    <property type="match status" value="1"/>
</dbReference>
<dbReference type="InterPro" id="IPR017850">
    <property type="entry name" value="Alkaline_phosphatase_core_sf"/>
</dbReference>
<dbReference type="Gene3D" id="3.30.1120.10">
    <property type="match status" value="1"/>
</dbReference>
<dbReference type="Gene3D" id="3.40.720.10">
    <property type="entry name" value="Alkaline Phosphatase, subunit A"/>
    <property type="match status" value="1"/>
</dbReference>
<dbReference type="GO" id="GO:0004065">
    <property type="term" value="F:arylsulfatase activity"/>
    <property type="evidence" value="ECO:0007669"/>
    <property type="project" value="TreeGrafter"/>
</dbReference>
<dbReference type="InterPro" id="IPR000917">
    <property type="entry name" value="Sulfatase_N"/>
</dbReference>
<dbReference type="EMBL" id="QNRR01000003">
    <property type="protein sequence ID" value="RBP45281.1"/>
    <property type="molecule type" value="Genomic_DNA"/>
</dbReference>
<evidence type="ECO:0000259" key="5">
    <source>
        <dbReference type="Pfam" id="PF00884"/>
    </source>
</evidence>
<dbReference type="Pfam" id="PF00884">
    <property type="entry name" value="Sulfatase"/>
    <property type="match status" value="1"/>
</dbReference>
<feature type="domain" description="Sulfatase N-terminal" evidence="5">
    <location>
        <begin position="28"/>
        <end position="338"/>
    </location>
</feature>
<gene>
    <name evidence="6" type="ORF">DES53_103279</name>
</gene>
<dbReference type="OrthoDB" id="9762324at2"/>
<evidence type="ECO:0000256" key="2">
    <source>
        <dbReference type="ARBA" id="ARBA00022801"/>
    </source>
</evidence>
<dbReference type="AlphaFoldDB" id="A0A366HPI9"/>
<evidence type="ECO:0000313" key="7">
    <source>
        <dbReference type="Proteomes" id="UP000253426"/>
    </source>
</evidence>
<accession>A0A366HPI9</accession>
<comment type="similarity">
    <text evidence="1">Belongs to the sulfatase family.</text>
</comment>
<feature type="signal peptide" evidence="4">
    <location>
        <begin position="1"/>
        <end position="23"/>
    </location>
</feature>
<keyword evidence="4" id="KW-0732">Signal</keyword>
<evidence type="ECO:0000256" key="3">
    <source>
        <dbReference type="SAM" id="MobiDB-lite"/>
    </source>
</evidence>
<dbReference type="RefSeq" id="WP_113958408.1">
    <property type="nucleotide sequence ID" value="NZ_QNRR01000003.1"/>
</dbReference>
<dbReference type="Proteomes" id="UP000253426">
    <property type="component" value="Unassembled WGS sequence"/>
</dbReference>